<feature type="compositionally biased region" description="Basic and acidic residues" evidence="1">
    <location>
        <begin position="91"/>
        <end position="101"/>
    </location>
</feature>
<name>A0A5E6UU11_PSEFL</name>
<gene>
    <name evidence="2" type="ORF">PS624_03728</name>
</gene>
<organism evidence="2 3">
    <name type="scientific">Pseudomonas fluorescens</name>
    <dbReference type="NCBI Taxonomy" id="294"/>
    <lineage>
        <taxon>Bacteria</taxon>
        <taxon>Pseudomonadati</taxon>
        <taxon>Pseudomonadota</taxon>
        <taxon>Gammaproteobacteria</taxon>
        <taxon>Pseudomonadales</taxon>
        <taxon>Pseudomonadaceae</taxon>
        <taxon>Pseudomonas</taxon>
    </lineage>
</organism>
<sequence>MTGRLLPATVCFSSNAASVHTALPRAVAAYLQACLDHIDASDQGNVIPRSSAINEFAKHAAKSSLKDFWIPYPKASAGPMRKATSPKRWTRHSDGDYKVRP</sequence>
<evidence type="ECO:0000313" key="3">
    <source>
        <dbReference type="Proteomes" id="UP000326241"/>
    </source>
</evidence>
<feature type="region of interest" description="Disordered" evidence="1">
    <location>
        <begin position="76"/>
        <end position="101"/>
    </location>
</feature>
<proteinExistence type="predicted"/>
<reference evidence="2 3" key="1">
    <citation type="submission" date="2019-09" db="EMBL/GenBank/DDBJ databases">
        <authorList>
            <person name="Chandra G."/>
            <person name="Truman W A."/>
        </authorList>
    </citation>
    <scope>NUCLEOTIDE SEQUENCE [LARGE SCALE GENOMIC DNA]</scope>
    <source>
        <strain evidence="2">PS624</strain>
    </source>
</reference>
<dbReference type="RefSeq" id="WP_150775615.1">
    <property type="nucleotide sequence ID" value="NZ_CABVGZ010000042.1"/>
</dbReference>
<evidence type="ECO:0000313" key="2">
    <source>
        <dbReference type="EMBL" id="VVN08967.1"/>
    </source>
</evidence>
<protein>
    <submittedName>
        <fullName evidence="2">Uncharacterized protein</fullName>
    </submittedName>
</protein>
<dbReference type="Proteomes" id="UP000326241">
    <property type="component" value="Unassembled WGS sequence"/>
</dbReference>
<dbReference type="AlphaFoldDB" id="A0A5E6UU11"/>
<evidence type="ECO:0000256" key="1">
    <source>
        <dbReference type="SAM" id="MobiDB-lite"/>
    </source>
</evidence>
<accession>A0A5E6UU11</accession>
<dbReference type="EMBL" id="CABVGZ010000042">
    <property type="protein sequence ID" value="VVN08967.1"/>
    <property type="molecule type" value="Genomic_DNA"/>
</dbReference>